<evidence type="ECO:0000256" key="3">
    <source>
        <dbReference type="ARBA" id="ARBA00022729"/>
    </source>
</evidence>
<sequence length="234" mass="26362">MEHRYYGKSRPFGTMEEVLKDKDVRVLASWFRMKYPHIALGALASSAPILYFDNITPQNGYYSIVSKDFKEGMHLNDSSELKDYLNSRYSVAAQYNKPPSYPVTIICGGIDHGAPKGSHDILDKIHAGIVAFEGNLSCYNTSSTPSETTLGWEWQTCSEMVMPIGRGENDTMFFSSPFNLDEFMKDCKSYFGVSPRPHWITTYYGGHDIKLTLHKFASNIIFSNGLRDPYSSAG</sequence>
<dbReference type="Gene3D" id="3.40.50.1820">
    <property type="entry name" value="alpha/beta hydrolase"/>
    <property type="match status" value="2"/>
</dbReference>
<keyword evidence="3" id="KW-0732">Signal</keyword>
<dbReference type="InterPro" id="IPR008758">
    <property type="entry name" value="Peptidase_S28"/>
</dbReference>
<reference evidence="6 7" key="1">
    <citation type="journal article" date="2021" name="BMC Genomics">
        <title>Datura genome reveals duplications of psychoactive alkaloid biosynthetic genes and high mutation rate following tissue culture.</title>
        <authorList>
            <person name="Rajewski A."/>
            <person name="Carter-House D."/>
            <person name="Stajich J."/>
            <person name="Litt A."/>
        </authorList>
    </citation>
    <scope>NUCLEOTIDE SEQUENCE [LARGE SCALE GENOMIC DNA]</scope>
    <source>
        <strain evidence="6">AR-01</strain>
    </source>
</reference>
<dbReference type="PANTHER" id="PTHR11010">
    <property type="entry name" value="PROTEASE S28 PRO-X CARBOXYPEPTIDASE-RELATED"/>
    <property type="match status" value="1"/>
</dbReference>
<keyword evidence="5" id="KW-0325">Glycoprotein</keyword>
<accession>A0ABS8TP83</accession>
<comment type="similarity">
    <text evidence="1">Belongs to the peptidase S28 family.</text>
</comment>
<organism evidence="6 7">
    <name type="scientific">Datura stramonium</name>
    <name type="common">Jimsonweed</name>
    <name type="synonym">Common thornapple</name>
    <dbReference type="NCBI Taxonomy" id="4076"/>
    <lineage>
        <taxon>Eukaryota</taxon>
        <taxon>Viridiplantae</taxon>
        <taxon>Streptophyta</taxon>
        <taxon>Embryophyta</taxon>
        <taxon>Tracheophyta</taxon>
        <taxon>Spermatophyta</taxon>
        <taxon>Magnoliopsida</taxon>
        <taxon>eudicotyledons</taxon>
        <taxon>Gunneridae</taxon>
        <taxon>Pentapetalae</taxon>
        <taxon>asterids</taxon>
        <taxon>lamiids</taxon>
        <taxon>Solanales</taxon>
        <taxon>Solanaceae</taxon>
        <taxon>Solanoideae</taxon>
        <taxon>Datureae</taxon>
        <taxon>Datura</taxon>
    </lineage>
</organism>
<evidence type="ECO:0000256" key="5">
    <source>
        <dbReference type="ARBA" id="ARBA00023180"/>
    </source>
</evidence>
<dbReference type="PANTHER" id="PTHR11010:SF96">
    <property type="entry name" value="LYSOSOMAL PRO-X CARBOXYPEPTIDASE-LIKE ISOFORM X1"/>
    <property type="match status" value="1"/>
</dbReference>
<comment type="caution">
    <text evidence="6">The sequence shown here is derived from an EMBL/GenBank/DDBJ whole genome shotgun (WGS) entry which is preliminary data.</text>
</comment>
<keyword evidence="7" id="KW-1185">Reference proteome</keyword>
<dbReference type="Proteomes" id="UP000823775">
    <property type="component" value="Unassembled WGS sequence"/>
</dbReference>
<keyword evidence="4" id="KW-0378">Hydrolase</keyword>
<evidence type="ECO:0000256" key="2">
    <source>
        <dbReference type="ARBA" id="ARBA00022670"/>
    </source>
</evidence>
<dbReference type="InterPro" id="IPR029058">
    <property type="entry name" value="AB_hydrolase_fold"/>
</dbReference>
<proteinExistence type="inferred from homology"/>
<dbReference type="EMBL" id="JACEIK010001864">
    <property type="protein sequence ID" value="MCD7472714.1"/>
    <property type="molecule type" value="Genomic_DNA"/>
</dbReference>
<keyword evidence="2" id="KW-0645">Protease</keyword>
<protein>
    <submittedName>
        <fullName evidence="6">Uncharacterized protein</fullName>
    </submittedName>
</protein>
<evidence type="ECO:0000313" key="7">
    <source>
        <dbReference type="Proteomes" id="UP000823775"/>
    </source>
</evidence>
<evidence type="ECO:0000256" key="1">
    <source>
        <dbReference type="ARBA" id="ARBA00011079"/>
    </source>
</evidence>
<gene>
    <name evidence="6" type="ORF">HAX54_014043</name>
</gene>
<dbReference type="Pfam" id="PF05577">
    <property type="entry name" value="Peptidase_S28"/>
    <property type="match status" value="2"/>
</dbReference>
<evidence type="ECO:0000256" key="4">
    <source>
        <dbReference type="ARBA" id="ARBA00022801"/>
    </source>
</evidence>
<evidence type="ECO:0000313" key="6">
    <source>
        <dbReference type="EMBL" id="MCD7472714.1"/>
    </source>
</evidence>
<name>A0ABS8TP83_DATST</name>